<dbReference type="InterPro" id="IPR010016">
    <property type="entry name" value="PxpB"/>
</dbReference>
<dbReference type="PANTHER" id="PTHR34698">
    <property type="entry name" value="5-OXOPROLINASE SUBUNIT B"/>
    <property type="match status" value="1"/>
</dbReference>
<dbReference type="InterPro" id="IPR003833">
    <property type="entry name" value="CT_C_D"/>
</dbReference>
<keyword evidence="2" id="KW-0378">Hydrolase</keyword>
<dbReference type="SUPFAM" id="SSF50891">
    <property type="entry name" value="Cyclophilin-like"/>
    <property type="match status" value="1"/>
</dbReference>
<evidence type="ECO:0000256" key="3">
    <source>
        <dbReference type="ARBA" id="ARBA00022840"/>
    </source>
</evidence>
<dbReference type="Gene3D" id="3.30.1360.40">
    <property type="match status" value="1"/>
</dbReference>
<keyword evidence="6" id="KW-1185">Reference proteome</keyword>
<proteinExistence type="predicted"/>
<dbReference type="NCBIfam" id="TIGR00370">
    <property type="entry name" value="5-oxoprolinase subunit PxpB"/>
    <property type="match status" value="1"/>
</dbReference>
<keyword evidence="3" id="KW-0067">ATP-binding</keyword>
<dbReference type="GO" id="GO:0016787">
    <property type="term" value="F:hydrolase activity"/>
    <property type="evidence" value="ECO:0007669"/>
    <property type="project" value="UniProtKB-KW"/>
</dbReference>
<dbReference type="AlphaFoldDB" id="A0A243WDJ7"/>
<dbReference type="Proteomes" id="UP000194873">
    <property type="component" value="Unassembled WGS sequence"/>
</dbReference>
<name>A0A243WDJ7_9BACT</name>
<evidence type="ECO:0000259" key="4">
    <source>
        <dbReference type="SMART" id="SM00796"/>
    </source>
</evidence>
<protein>
    <submittedName>
        <fullName evidence="5">Kinase inhibitor</fullName>
    </submittedName>
</protein>
<dbReference type="OrthoDB" id="9778567at2"/>
<gene>
    <name evidence="5" type="ORF">BXP70_11880</name>
</gene>
<evidence type="ECO:0000256" key="2">
    <source>
        <dbReference type="ARBA" id="ARBA00022801"/>
    </source>
</evidence>
<dbReference type="PANTHER" id="PTHR34698:SF2">
    <property type="entry name" value="5-OXOPROLINASE SUBUNIT B"/>
    <property type="match status" value="1"/>
</dbReference>
<dbReference type="GO" id="GO:0005524">
    <property type="term" value="F:ATP binding"/>
    <property type="evidence" value="ECO:0007669"/>
    <property type="project" value="UniProtKB-KW"/>
</dbReference>
<dbReference type="Gene3D" id="2.40.100.10">
    <property type="entry name" value="Cyclophilin-like"/>
    <property type="match status" value="1"/>
</dbReference>
<keyword evidence="1" id="KW-0547">Nucleotide-binding</keyword>
<dbReference type="SUPFAM" id="SSF160467">
    <property type="entry name" value="PH0987 N-terminal domain-like"/>
    <property type="match status" value="1"/>
</dbReference>
<dbReference type="Pfam" id="PF02682">
    <property type="entry name" value="CT_C_D"/>
    <property type="match status" value="1"/>
</dbReference>
<evidence type="ECO:0000313" key="5">
    <source>
        <dbReference type="EMBL" id="OUJ73682.1"/>
    </source>
</evidence>
<reference evidence="5 6" key="1">
    <citation type="submission" date="2017-01" db="EMBL/GenBank/DDBJ databases">
        <title>A new Hymenobacter.</title>
        <authorList>
            <person name="Liang Y."/>
            <person name="Feng F."/>
        </authorList>
    </citation>
    <scope>NUCLEOTIDE SEQUENCE [LARGE SCALE GENOMIC DNA]</scope>
    <source>
        <strain evidence="5">MIMBbqt21</strain>
    </source>
</reference>
<dbReference type="RefSeq" id="WP_086594287.1">
    <property type="nucleotide sequence ID" value="NZ_MTSE01000005.1"/>
</dbReference>
<comment type="caution">
    <text evidence="5">The sequence shown here is derived from an EMBL/GenBank/DDBJ whole genome shotgun (WGS) entry which is preliminary data.</text>
</comment>
<sequence length="247" mass="27237">MENLYPAPATRAEVQLYSLGESAVVVQFGDAIKRHTHHEVQALSAYLDAHPFPGFVEYVPAFTTVTVYYNPLEITRSPEASPYESVAETLRHMLWQAVTEAEPSASHVIEVPVCYGGKFGPDLAFVASHAHLSPEEVVALHTQPEYLVYMIGFAPGFPYLGGMSEQLVVPRKDKPRLKVPAGSVGIAGKQTGVYSIQTPGGWQLIGRTPLNLFTPHGETPSLLKAGDYIRFVSITEREYERTQQHES</sequence>
<evidence type="ECO:0000313" key="6">
    <source>
        <dbReference type="Proteomes" id="UP000194873"/>
    </source>
</evidence>
<accession>A0A243WDJ7</accession>
<dbReference type="SMART" id="SM00796">
    <property type="entry name" value="AHS1"/>
    <property type="match status" value="1"/>
</dbReference>
<dbReference type="InterPro" id="IPR029000">
    <property type="entry name" value="Cyclophilin-like_dom_sf"/>
</dbReference>
<organism evidence="5 6">
    <name type="scientific">Hymenobacter crusticola</name>
    <dbReference type="NCBI Taxonomy" id="1770526"/>
    <lineage>
        <taxon>Bacteria</taxon>
        <taxon>Pseudomonadati</taxon>
        <taxon>Bacteroidota</taxon>
        <taxon>Cytophagia</taxon>
        <taxon>Cytophagales</taxon>
        <taxon>Hymenobacteraceae</taxon>
        <taxon>Hymenobacter</taxon>
    </lineage>
</organism>
<dbReference type="EMBL" id="MTSE01000005">
    <property type="protein sequence ID" value="OUJ73682.1"/>
    <property type="molecule type" value="Genomic_DNA"/>
</dbReference>
<feature type="domain" description="Carboxyltransferase" evidence="4">
    <location>
        <begin position="14"/>
        <end position="223"/>
    </location>
</feature>
<evidence type="ECO:0000256" key="1">
    <source>
        <dbReference type="ARBA" id="ARBA00022741"/>
    </source>
</evidence>